<organism evidence="8">
    <name type="scientific">Octactis speculum</name>
    <dbReference type="NCBI Taxonomy" id="3111310"/>
    <lineage>
        <taxon>Eukaryota</taxon>
        <taxon>Sar</taxon>
        <taxon>Stramenopiles</taxon>
        <taxon>Ochrophyta</taxon>
        <taxon>Dictyochophyceae</taxon>
        <taxon>Dictyochales</taxon>
        <taxon>Dictyochaceae</taxon>
        <taxon>Octactis</taxon>
    </lineage>
</organism>
<dbReference type="AlphaFoldDB" id="A0A7S2AKC4"/>
<keyword evidence="5 7" id="KW-0472">Membrane</keyword>
<keyword evidence="3 7" id="KW-0812">Transmembrane</keyword>
<evidence type="ECO:0000256" key="2">
    <source>
        <dbReference type="ARBA" id="ARBA00009596"/>
    </source>
</evidence>
<evidence type="ECO:0008006" key="9">
    <source>
        <dbReference type="Google" id="ProtNLM"/>
    </source>
</evidence>
<protein>
    <recommendedName>
        <fullName evidence="9">Protein TIC 20</fullName>
    </recommendedName>
</protein>
<accession>A0A7S2AKC4</accession>
<sequence length="348" mass="37134">MMEKFVLLVSAAFYGIGCTAYLLPIPGTSTRVHFGGIPSFGHRNSLPSNPFFPVAATTSPEDGSPESSDALDMKDPDGIESLRAQAAALRADALELEKALELSRPKIALAPEPAAGESSQKNDQSTVTASVMEEDEKGSTMELARSAREELERREAKKAEEGFQVPSWLVPPKFGGDDNKTQKRSIVEGPEIEDIPDRVFACLPYLLPMLDGLQYGNGVFQMVPGAGATASVILGPFAAIRNAIPFGGLIFFLILSSLSRNENLNRGVRFSMQQAILIDIALILPSLVGGLASIGGEISPVITTPAENFVFYFLIATISYSVGSNLLGKVPNGIPFISEAAERSIGPF</sequence>
<dbReference type="PANTHER" id="PTHR33510">
    <property type="entry name" value="PROTEIN TIC 20-II, CHLOROPLASTIC"/>
    <property type="match status" value="1"/>
</dbReference>
<evidence type="ECO:0000256" key="7">
    <source>
        <dbReference type="SAM" id="Phobius"/>
    </source>
</evidence>
<comment type="similarity">
    <text evidence="2">Belongs to the Tic20 family.</text>
</comment>
<feature type="region of interest" description="Disordered" evidence="6">
    <location>
        <begin position="53"/>
        <end position="76"/>
    </location>
</feature>
<dbReference type="GO" id="GO:0031969">
    <property type="term" value="C:chloroplast membrane"/>
    <property type="evidence" value="ECO:0007669"/>
    <property type="project" value="UniProtKB-SubCell"/>
</dbReference>
<feature type="transmembrane region" description="Helical" evidence="7">
    <location>
        <begin position="276"/>
        <end position="294"/>
    </location>
</feature>
<feature type="region of interest" description="Disordered" evidence="6">
    <location>
        <begin position="110"/>
        <end position="143"/>
    </location>
</feature>
<keyword evidence="4 7" id="KW-1133">Transmembrane helix</keyword>
<evidence type="ECO:0000256" key="6">
    <source>
        <dbReference type="SAM" id="MobiDB-lite"/>
    </source>
</evidence>
<dbReference type="Pfam" id="PF16166">
    <property type="entry name" value="TIC20"/>
    <property type="match status" value="1"/>
</dbReference>
<gene>
    <name evidence="8" type="ORF">DSPE1174_LOCUS700</name>
</gene>
<comment type="subcellular location">
    <subcellularLocation>
        <location evidence="1">Plastid</location>
        <location evidence="1">Chloroplast membrane</location>
        <topology evidence="1">Multi-pass membrane protein</topology>
    </subcellularLocation>
</comment>
<dbReference type="EMBL" id="HBGS01001302">
    <property type="protein sequence ID" value="CAD9370082.1"/>
    <property type="molecule type" value="Transcribed_RNA"/>
</dbReference>
<feature type="transmembrane region" description="Helical" evidence="7">
    <location>
        <begin position="233"/>
        <end position="255"/>
    </location>
</feature>
<feature type="compositionally biased region" description="Polar residues" evidence="6">
    <location>
        <begin position="117"/>
        <end position="129"/>
    </location>
</feature>
<reference evidence="8" key="1">
    <citation type="submission" date="2021-01" db="EMBL/GenBank/DDBJ databases">
        <authorList>
            <person name="Corre E."/>
            <person name="Pelletier E."/>
            <person name="Niang G."/>
            <person name="Scheremetjew M."/>
            <person name="Finn R."/>
            <person name="Kale V."/>
            <person name="Holt S."/>
            <person name="Cochrane G."/>
            <person name="Meng A."/>
            <person name="Brown T."/>
            <person name="Cohen L."/>
        </authorList>
    </citation>
    <scope>NUCLEOTIDE SEQUENCE</scope>
    <source>
        <strain evidence="8">CCMP1381</strain>
    </source>
</reference>
<dbReference type="PANTHER" id="PTHR33510:SF5">
    <property type="entry name" value="PROTEIN TIC 20-II, CHLOROPLASTIC"/>
    <property type="match status" value="1"/>
</dbReference>
<dbReference type="InterPro" id="IPR005691">
    <property type="entry name" value="Tic20"/>
</dbReference>
<name>A0A7S2AKC4_9STRA</name>
<evidence type="ECO:0000256" key="4">
    <source>
        <dbReference type="ARBA" id="ARBA00022989"/>
    </source>
</evidence>
<proteinExistence type="inferred from homology"/>
<evidence type="ECO:0000256" key="3">
    <source>
        <dbReference type="ARBA" id="ARBA00022692"/>
    </source>
</evidence>
<evidence type="ECO:0000313" key="8">
    <source>
        <dbReference type="EMBL" id="CAD9370082.1"/>
    </source>
</evidence>
<evidence type="ECO:0000256" key="5">
    <source>
        <dbReference type="ARBA" id="ARBA00023136"/>
    </source>
</evidence>
<feature type="compositionally biased region" description="Polar residues" evidence="6">
    <location>
        <begin position="56"/>
        <end position="67"/>
    </location>
</feature>
<feature type="transmembrane region" description="Helical" evidence="7">
    <location>
        <begin position="309"/>
        <end position="328"/>
    </location>
</feature>
<evidence type="ECO:0000256" key="1">
    <source>
        <dbReference type="ARBA" id="ARBA00004508"/>
    </source>
</evidence>